<dbReference type="InterPro" id="IPR046342">
    <property type="entry name" value="CBS_dom_sf"/>
</dbReference>
<dbReference type="InterPro" id="IPR005170">
    <property type="entry name" value="Transptr-assoc_dom"/>
</dbReference>
<gene>
    <name evidence="12" type="ORF">EV670_0939</name>
</gene>
<dbReference type="InterPro" id="IPR044751">
    <property type="entry name" value="Ion_transp-like_CBS"/>
</dbReference>
<evidence type="ECO:0000256" key="4">
    <source>
        <dbReference type="ARBA" id="ARBA00022692"/>
    </source>
</evidence>
<evidence type="ECO:0000256" key="10">
    <source>
        <dbReference type="SAM" id="Phobius"/>
    </source>
</evidence>
<dbReference type="Pfam" id="PF03471">
    <property type="entry name" value="CorC_HlyC"/>
    <property type="match status" value="1"/>
</dbReference>
<protein>
    <submittedName>
        <fullName evidence="12">CBS domain containing-hemolysin-like protein</fullName>
    </submittedName>
</protein>
<feature type="domain" description="CNNM transmembrane" evidence="11">
    <location>
        <begin position="1"/>
        <end position="199"/>
    </location>
</feature>
<keyword evidence="4 9" id="KW-0812">Transmembrane</keyword>
<evidence type="ECO:0000256" key="3">
    <source>
        <dbReference type="ARBA" id="ARBA00022475"/>
    </source>
</evidence>
<keyword evidence="7" id="KW-0129">CBS domain</keyword>
<keyword evidence="2" id="KW-0813">Transport</keyword>
<keyword evidence="8 9" id="KW-0472">Membrane</keyword>
<evidence type="ECO:0000313" key="13">
    <source>
        <dbReference type="Proteomes" id="UP000293671"/>
    </source>
</evidence>
<dbReference type="SUPFAM" id="SSF54631">
    <property type="entry name" value="CBS-domain pair"/>
    <property type="match status" value="1"/>
</dbReference>
<evidence type="ECO:0000256" key="8">
    <source>
        <dbReference type="ARBA" id="ARBA00023136"/>
    </source>
</evidence>
<reference evidence="12 13" key="1">
    <citation type="submission" date="2019-02" db="EMBL/GenBank/DDBJ databases">
        <title>Genomic Encyclopedia of Type Strains, Phase IV (KMG-IV): sequencing the most valuable type-strain genomes for metagenomic binning, comparative biology and taxonomic classification.</title>
        <authorList>
            <person name="Goeker M."/>
        </authorList>
    </citation>
    <scope>NUCLEOTIDE SEQUENCE [LARGE SCALE GENOMIC DNA]</scope>
    <source>
        <strain evidence="12 13">DSM 19570</strain>
    </source>
</reference>
<dbReference type="CDD" id="cd04590">
    <property type="entry name" value="CBS_pair_CorC_HlyC_assoc"/>
    <property type="match status" value="1"/>
</dbReference>
<dbReference type="AlphaFoldDB" id="A0A4Q7W1U8"/>
<dbReference type="EMBL" id="SHKP01000004">
    <property type="protein sequence ID" value="RZU02908.1"/>
    <property type="molecule type" value="Genomic_DNA"/>
</dbReference>
<evidence type="ECO:0000256" key="7">
    <source>
        <dbReference type="ARBA" id="ARBA00023122"/>
    </source>
</evidence>
<evidence type="ECO:0000256" key="1">
    <source>
        <dbReference type="ARBA" id="ARBA00004651"/>
    </source>
</evidence>
<keyword evidence="13" id="KW-1185">Reference proteome</keyword>
<evidence type="ECO:0000256" key="2">
    <source>
        <dbReference type="ARBA" id="ARBA00022448"/>
    </source>
</evidence>
<dbReference type="PANTHER" id="PTHR22777:SF16">
    <property type="entry name" value="POLYAMINE EXPORT PROTEIN"/>
    <property type="match status" value="1"/>
</dbReference>
<dbReference type="Pfam" id="PF01595">
    <property type="entry name" value="CNNM"/>
    <property type="match status" value="1"/>
</dbReference>
<evidence type="ECO:0000256" key="9">
    <source>
        <dbReference type="PROSITE-ProRule" id="PRU01193"/>
    </source>
</evidence>
<evidence type="ECO:0000256" key="6">
    <source>
        <dbReference type="ARBA" id="ARBA00022989"/>
    </source>
</evidence>
<dbReference type="GO" id="GO:0005886">
    <property type="term" value="C:plasma membrane"/>
    <property type="evidence" value="ECO:0007669"/>
    <property type="project" value="UniProtKB-SubCell"/>
</dbReference>
<dbReference type="Proteomes" id="UP000293671">
    <property type="component" value="Unassembled WGS sequence"/>
</dbReference>
<feature type="transmembrane region" description="Helical" evidence="10">
    <location>
        <begin position="6"/>
        <end position="27"/>
    </location>
</feature>
<dbReference type="PROSITE" id="PS51846">
    <property type="entry name" value="CNNM"/>
    <property type="match status" value="1"/>
</dbReference>
<comment type="caution">
    <text evidence="12">The sequence shown here is derived from an EMBL/GenBank/DDBJ whole genome shotgun (WGS) entry which is preliminary data.</text>
</comment>
<feature type="transmembrane region" description="Helical" evidence="10">
    <location>
        <begin position="102"/>
        <end position="122"/>
    </location>
</feature>
<name>A0A4Q7W1U8_9BURK</name>
<organism evidence="12 13">
    <name type="scientific">Rivibacter subsaxonicus</name>
    <dbReference type="NCBI Taxonomy" id="457575"/>
    <lineage>
        <taxon>Bacteria</taxon>
        <taxon>Pseudomonadati</taxon>
        <taxon>Pseudomonadota</taxon>
        <taxon>Betaproteobacteria</taxon>
        <taxon>Burkholderiales</taxon>
        <taxon>Rivibacter</taxon>
    </lineage>
</organism>
<dbReference type="PANTHER" id="PTHR22777">
    <property type="entry name" value="HEMOLYSIN-RELATED"/>
    <property type="match status" value="1"/>
</dbReference>
<keyword evidence="5" id="KW-0677">Repeat</keyword>
<keyword evidence="6 9" id="KW-1133">Transmembrane helix</keyword>
<dbReference type="Gene3D" id="3.30.465.10">
    <property type="match status" value="1"/>
</dbReference>
<dbReference type="Gene3D" id="3.10.580.10">
    <property type="entry name" value="CBS-domain"/>
    <property type="match status" value="1"/>
</dbReference>
<dbReference type="InterPro" id="IPR036318">
    <property type="entry name" value="FAD-bd_PCMH-like_sf"/>
</dbReference>
<dbReference type="OrthoDB" id="9797674at2"/>
<evidence type="ECO:0000256" key="5">
    <source>
        <dbReference type="ARBA" id="ARBA00022737"/>
    </source>
</evidence>
<comment type="subcellular location">
    <subcellularLocation>
        <location evidence="1">Cell membrane</location>
        <topology evidence="1">Multi-pass membrane protein</topology>
    </subcellularLocation>
</comment>
<dbReference type="SUPFAM" id="SSF56176">
    <property type="entry name" value="FAD-binding/transporter-associated domain-like"/>
    <property type="match status" value="1"/>
</dbReference>
<dbReference type="InterPro" id="IPR016169">
    <property type="entry name" value="FAD-bd_PCMH_sub2"/>
</dbReference>
<accession>A0A4Q7W1U8</accession>
<sequence>MSPAASLLLIAGLILASAFFSISEISIASARRMRLRQLADDGDERAARVLELQEQPGRYITLVQIGLNAVTILGGIVGEGVLSPVYTRLLERVVEPATAQTLAFLISFSTVTALFLLFADLFPKRVGIVRPEQVAMRIVGPLSWLIALLAPLVWIFERLADGMFKLFGLPQTRDDRVTHHDILAMAEAGTAAGTMDEHEQQVIVNVFELETRTVESAMTARSSIVWFNSDDATELIRARIAVEPHSTYLVCNGSIDKPAGYVDAKDLLSRMIADKPIALTEPGLLHKVLIIPDRLTLAEVLTQFRTVREDFAVIMNEYSLVVGVITLNDVMSTVMGSMVTPYPEEQQIVQRDDGSWLIDGVTPVPDVLRALDLDELPHTGQYDTLAGFMMVMLRRIPRRTDVVEHAGLRFEVMDVDDYKIDQVLVTRVVGAPPA</sequence>
<evidence type="ECO:0000259" key="11">
    <source>
        <dbReference type="PROSITE" id="PS51846"/>
    </source>
</evidence>
<proteinExistence type="predicted"/>
<dbReference type="InterPro" id="IPR002550">
    <property type="entry name" value="CNNM"/>
</dbReference>
<feature type="transmembrane region" description="Helical" evidence="10">
    <location>
        <begin position="59"/>
        <end position="82"/>
    </location>
</feature>
<keyword evidence="3" id="KW-1003">Cell membrane</keyword>
<evidence type="ECO:0000313" key="12">
    <source>
        <dbReference type="EMBL" id="RZU02908.1"/>
    </source>
</evidence>
<dbReference type="GO" id="GO:0050660">
    <property type="term" value="F:flavin adenine dinucleotide binding"/>
    <property type="evidence" value="ECO:0007669"/>
    <property type="project" value="InterPro"/>
</dbReference>
<dbReference type="SMART" id="SM01091">
    <property type="entry name" value="CorC_HlyC"/>
    <property type="match status" value="1"/>
</dbReference>
<feature type="transmembrane region" description="Helical" evidence="10">
    <location>
        <begin position="134"/>
        <end position="156"/>
    </location>
</feature>
<dbReference type="RefSeq" id="WP_130430624.1">
    <property type="nucleotide sequence ID" value="NZ_SHKP01000004.1"/>
</dbReference>